<dbReference type="InterPro" id="IPR034660">
    <property type="entry name" value="DinB/YfiT-like"/>
</dbReference>
<dbReference type="EMBL" id="JBHLZP010000176">
    <property type="protein sequence ID" value="MFB9835076.1"/>
    <property type="molecule type" value="Genomic_DNA"/>
</dbReference>
<dbReference type="SUPFAM" id="SSF109854">
    <property type="entry name" value="DinB/YfiT-like putative metalloenzymes"/>
    <property type="match status" value="1"/>
</dbReference>
<keyword evidence="3" id="KW-1185">Reference proteome</keyword>
<accession>A0ABV5YJ57</accession>
<feature type="compositionally biased region" description="Basic and acidic residues" evidence="1">
    <location>
        <begin position="108"/>
        <end position="131"/>
    </location>
</feature>
<evidence type="ECO:0000256" key="1">
    <source>
        <dbReference type="SAM" id="MobiDB-lite"/>
    </source>
</evidence>
<feature type="region of interest" description="Disordered" evidence="1">
    <location>
        <begin position="108"/>
        <end position="140"/>
    </location>
</feature>
<dbReference type="RefSeq" id="WP_378205879.1">
    <property type="nucleotide sequence ID" value="NZ_JBHLZP010000176.1"/>
</dbReference>
<feature type="compositionally biased region" description="Basic residues" evidence="1">
    <location>
        <begin position="44"/>
        <end position="65"/>
    </location>
</feature>
<name>A0ABV5YJ57_9ACTN</name>
<evidence type="ECO:0000313" key="2">
    <source>
        <dbReference type="EMBL" id="MFB9835076.1"/>
    </source>
</evidence>
<reference evidence="2 3" key="1">
    <citation type="submission" date="2024-09" db="EMBL/GenBank/DDBJ databases">
        <authorList>
            <person name="Sun Q."/>
            <person name="Mori K."/>
        </authorList>
    </citation>
    <scope>NUCLEOTIDE SEQUENCE [LARGE SCALE GENOMIC DNA]</scope>
    <source>
        <strain evidence="2 3">TBRC 0563</strain>
    </source>
</reference>
<gene>
    <name evidence="2" type="ORF">ACFFNX_23110</name>
</gene>
<dbReference type="Proteomes" id="UP001589627">
    <property type="component" value="Unassembled WGS sequence"/>
</dbReference>
<evidence type="ECO:0008006" key="4">
    <source>
        <dbReference type="Google" id="ProtNLM"/>
    </source>
</evidence>
<organism evidence="2 3">
    <name type="scientific">Actinoallomurus acaciae</name>
    <dbReference type="NCBI Taxonomy" id="502577"/>
    <lineage>
        <taxon>Bacteria</taxon>
        <taxon>Bacillati</taxon>
        <taxon>Actinomycetota</taxon>
        <taxon>Actinomycetes</taxon>
        <taxon>Streptosporangiales</taxon>
        <taxon>Thermomonosporaceae</taxon>
        <taxon>Actinoallomurus</taxon>
    </lineage>
</organism>
<comment type="caution">
    <text evidence="2">The sequence shown here is derived from an EMBL/GenBank/DDBJ whole genome shotgun (WGS) entry which is preliminary data.</text>
</comment>
<feature type="region of interest" description="Disordered" evidence="1">
    <location>
        <begin position="38"/>
        <end position="77"/>
    </location>
</feature>
<evidence type="ECO:0000313" key="3">
    <source>
        <dbReference type="Proteomes" id="UP001589627"/>
    </source>
</evidence>
<protein>
    <recommendedName>
        <fullName evidence="4">DUF664 domain-containing protein</fullName>
    </recommendedName>
</protein>
<proteinExistence type="predicted"/>
<sequence length="140" mass="15588">MRLPDKGVTPSRLSPYGRFRQLTAVERRRSAVQFAGADLPMSLRRARPGHRPSRRRHRRGVRPRGGRVPEVTGGSLARRTAAGRRAVLELIDVIAEYARHHGRADLLRERIDGDTGYRDDDDGGGRPDRADGASIVPGRH</sequence>